<evidence type="ECO:0000256" key="1">
    <source>
        <dbReference type="ARBA" id="ARBA00022723"/>
    </source>
</evidence>
<evidence type="ECO:0000256" key="2">
    <source>
        <dbReference type="ARBA" id="ARBA00022771"/>
    </source>
</evidence>
<evidence type="ECO:0000313" key="9">
    <source>
        <dbReference type="EMBL" id="KAH7123206.1"/>
    </source>
</evidence>
<dbReference type="GO" id="GO:0008270">
    <property type="term" value="F:zinc ion binding"/>
    <property type="evidence" value="ECO:0007669"/>
    <property type="project" value="UniProtKB-KW"/>
</dbReference>
<dbReference type="GO" id="GO:0019369">
    <property type="term" value="P:arachidonate metabolic process"/>
    <property type="evidence" value="ECO:0007669"/>
    <property type="project" value="TreeGrafter"/>
</dbReference>
<keyword evidence="4" id="KW-0862">Zinc</keyword>
<feature type="short sequence motif" description="GXGXXG" evidence="7">
    <location>
        <begin position="292"/>
        <end position="297"/>
    </location>
</feature>
<dbReference type="Proteomes" id="UP000738349">
    <property type="component" value="Unassembled WGS sequence"/>
</dbReference>
<dbReference type="PANTHER" id="PTHR24185:SF1">
    <property type="entry name" value="CALCIUM-INDEPENDENT PHOSPHOLIPASE A2-GAMMA"/>
    <property type="match status" value="1"/>
</dbReference>
<keyword evidence="5" id="KW-0442">Lipid degradation</keyword>
<keyword evidence="1" id="KW-0479">Metal-binding</keyword>
<keyword evidence="3 9" id="KW-0378">Hydrolase</keyword>
<dbReference type="Pfam" id="PF01734">
    <property type="entry name" value="Patatin"/>
    <property type="match status" value="1"/>
</dbReference>
<dbReference type="AlphaFoldDB" id="A0A9P9DRE9"/>
<evidence type="ECO:0000256" key="3">
    <source>
        <dbReference type="ARBA" id="ARBA00022801"/>
    </source>
</evidence>
<dbReference type="EMBL" id="JAGMUV010000023">
    <property type="protein sequence ID" value="KAH7123206.1"/>
    <property type="molecule type" value="Genomic_DNA"/>
</dbReference>
<keyword evidence="6" id="KW-0443">Lipid metabolism</keyword>
<dbReference type="InterPro" id="IPR002641">
    <property type="entry name" value="PNPLA_dom"/>
</dbReference>
<name>A0A9P9DRE9_9HYPO</name>
<dbReference type="PROSITE" id="PS00518">
    <property type="entry name" value="ZF_RING_1"/>
    <property type="match status" value="1"/>
</dbReference>
<dbReference type="Gene3D" id="3.40.1090.10">
    <property type="entry name" value="Cytosolic phospholipase A2 catalytic domain"/>
    <property type="match status" value="1"/>
</dbReference>
<evidence type="ECO:0000259" key="8">
    <source>
        <dbReference type="PROSITE" id="PS51635"/>
    </source>
</evidence>
<sequence>MVFDYAFRHLQSGTEEAFDFSRCRQQMSLPESIEGHITKFLAKCWQHGVEENFEAAASLVGSCIVRNSLKFDAQVNFIYPSAVFDKHFHVICTRAADQFLLRSLQCSYIHPETGDKCVNTSSGHAQGHQDASGLPLADGGFVTGNFDSSRFVRLVEARIVDILKTINDLEPDRAERRLSATMTHATIMESVPLKEFWTSTLESKVMGYAQPARASVCYGCLFGRPEYKLPCGHVICVSCVREFDKSLRDKKYPGLAIHTSCILCGSSKQDTWPCELQYLPDLSGIRVMSLDGGGVRGVIQLSILSRLEKLLNIEMPLGEFFDLMVGTSAGGMIALGLGSNKFTVDQCLDEYKRICQTGLENKWFTKTRFIEFLARLFKSSIYKTEPLELFLRGVFGSEKLFGHEGNTSRIAVTTTVDTDSRLLANYNWGDEKHYLDSNISIWAA</sequence>
<dbReference type="GO" id="GO:0016740">
    <property type="term" value="F:transferase activity"/>
    <property type="evidence" value="ECO:0007669"/>
    <property type="project" value="UniProtKB-KW"/>
</dbReference>
<comment type="caution">
    <text evidence="9">The sequence shown here is derived from an EMBL/GenBank/DDBJ whole genome shotgun (WGS) entry which is preliminary data.</text>
</comment>
<keyword evidence="9" id="KW-0808">Transferase</keyword>
<evidence type="ECO:0000256" key="6">
    <source>
        <dbReference type="ARBA" id="ARBA00023098"/>
    </source>
</evidence>
<dbReference type="PANTHER" id="PTHR24185">
    <property type="entry name" value="CALCIUM-INDEPENDENT PHOSPHOLIPASE A2-GAMMA"/>
    <property type="match status" value="1"/>
</dbReference>
<gene>
    <name evidence="9" type="ORF">EDB81DRAFT_665461</name>
</gene>
<dbReference type="PROSITE" id="PS51635">
    <property type="entry name" value="PNPLA"/>
    <property type="match status" value="1"/>
</dbReference>
<feature type="domain" description="PNPLA" evidence="8">
    <location>
        <begin position="288"/>
        <end position="444"/>
    </location>
</feature>
<dbReference type="InterPro" id="IPR016035">
    <property type="entry name" value="Acyl_Trfase/lysoPLipase"/>
</dbReference>
<keyword evidence="2" id="KW-0863">Zinc-finger</keyword>
<evidence type="ECO:0000256" key="4">
    <source>
        <dbReference type="ARBA" id="ARBA00022833"/>
    </source>
</evidence>
<dbReference type="InterPro" id="IPR017907">
    <property type="entry name" value="Znf_RING_CS"/>
</dbReference>
<dbReference type="GO" id="GO:0016020">
    <property type="term" value="C:membrane"/>
    <property type="evidence" value="ECO:0007669"/>
    <property type="project" value="TreeGrafter"/>
</dbReference>
<dbReference type="GO" id="GO:0046486">
    <property type="term" value="P:glycerolipid metabolic process"/>
    <property type="evidence" value="ECO:0007669"/>
    <property type="project" value="UniProtKB-ARBA"/>
</dbReference>
<evidence type="ECO:0000256" key="7">
    <source>
        <dbReference type="PROSITE-ProRule" id="PRU01161"/>
    </source>
</evidence>
<evidence type="ECO:0000313" key="10">
    <source>
        <dbReference type="Proteomes" id="UP000738349"/>
    </source>
</evidence>
<dbReference type="OrthoDB" id="194358at2759"/>
<dbReference type="GO" id="GO:0047499">
    <property type="term" value="F:calcium-independent phospholipase A2 activity"/>
    <property type="evidence" value="ECO:0007669"/>
    <property type="project" value="TreeGrafter"/>
</dbReference>
<accession>A0A9P9DRE9</accession>
<comment type="caution">
    <text evidence="7">Lacks conserved residue(s) required for the propagation of feature annotation.</text>
</comment>
<feature type="short sequence motif" description="GXSXG" evidence="7">
    <location>
        <begin position="326"/>
        <end position="330"/>
    </location>
</feature>
<organism evidence="9 10">
    <name type="scientific">Dactylonectria macrodidyma</name>
    <dbReference type="NCBI Taxonomy" id="307937"/>
    <lineage>
        <taxon>Eukaryota</taxon>
        <taxon>Fungi</taxon>
        <taxon>Dikarya</taxon>
        <taxon>Ascomycota</taxon>
        <taxon>Pezizomycotina</taxon>
        <taxon>Sordariomycetes</taxon>
        <taxon>Hypocreomycetidae</taxon>
        <taxon>Hypocreales</taxon>
        <taxon>Nectriaceae</taxon>
        <taxon>Dactylonectria</taxon>
    </lineage>
</organism>
<dbReference type="GO" id="GO:0016042">
    <property type="term" value="P:lipid catabolic process"/>
    <property type="evidence" value="ECO:0007669"/>
    <property type="project" value="UniProtKB-KW"/>
</dbReference>
<dbReference type="SUPFAM" id="SSF52151">
    <property type="entry name" value="FabD/lysophospholipase-like"/>
    <property type="match status" value="1"/>
</dbReference>
<proteinExistence type="predicted"/>
<evidence type="ECO:0000256" key="5">
    <source>
        <dbReference type="ARBA" id="ARBA00022963"/>
    </source>
</evidence>
<protein>
    <submittedName>
        <fullName evidence="9">Acyl transferase/acyl hydrolase/lysophospholipase</fullName>
    </submittedName>
</protein>
<keyword evidence="10" id="KW-1185">Reference proteome</keyword>
<reference evidence="9" key="1">
    <citation type="journal article" date="2021" name="Nat. Commun.">
        <title>Genetic determinants of endophytism in the Arabidopsis root mycobiome.</title>
        <authorList>
            <person name="Mesny F."/>
            <person name="Miyauchi S."/>
            <person name="Thiergart T."/>
            <person name="Pickel B."/>
            <person name="Atanasova L."/>
            <person name="Karlsson M."/>
            <person name="Huettel B."/>
            <person name="Barry K.W."/>
            <person name="Haridas S."/>
            <person name="Chen C."/>
            <person name="Bauer D."/>
            <person name="Andreopoulos W."/>
            <person name="Pangilinan J."/>
            <person name="LaButti K."/>
            <person name="Riley R."/>
            <person name="Lipzen A."/>
            <person name="Clum A."/>
            <person name="Drula E."/>
            <person name="Henrissat B."/>
            <person name="Kohler A."/>
            <person name="Grigoriev I.V."/>
            <person name="Martin F.M."/>
            <person name="Hacquard S."/>
        </authorList>
    </citation>
    <scope>NUCLEOTIDE SEQUENCE</scope>
    <source>
        <strain evidence="9">MPI-CAGE-AT-0147</strain>
    </source>
</reference>